<proteinExistence type="predicted"/>
<keyword evidence="2" id="KW-1133">Transmembrane helix</keyword>
<feature type="transmembrane region" description="Helical" evidence="2">
    <location>
        <begin position="77"/>
        <end position="96"/>
    </location>
</feature>
<keyword evidence="2" id="KW-0472">Membrane</keyword>
<dbReference type="AlphaFoldDB" id="A0A5C5Z7L5"/>
<name>A0A5C5Z7L5_9BACT</name>
<keyword evidence="2" id="KW-0812">Transmembrane</keyword>
<protein>
    <submittedName>
        <fullName evidence="3">Uncharacterized protein</fullName>
    </submittedName>
</protein>
<sequence>MNTDETAKNTEPEDTNEEVATTADVPKKASRSNSILLVPYPKFIFMYPTLIVAAVAAIVLSMGGYTTIDPATQNLPVVMTSIFLAVVMANMFVIIFDFPRATSLTLVFVIATFIMGLWIFALAKPGALPTFESLFFVVRPAANATFFVCITAAMILMYVAVFISVRFNYWELRNNELLHHHGFLSDLKRYPAPNLRVDKEINDVFEFMLLGAGRLILHPSTEKRAIVLDNILFVGNKERELTRMLGSIKVQIGGDSSGIN</sequence>
<evidence type="ECO:0000313" key="3">
    <source>
        <dbReference type="EMBL" id="TWT83304.1"/>
    </source>
</evidence>
<evidence type="ECO:0000313" key="4">
    <source>
        <dbReference type="Proteomes" id="UP000315010"/>
    </source>
</evidence>
<dbReference type="Proteomes" id="UP000315010">
    <property type="component" value="Unassembled WGS sequence"/>
</dbReference>
<reference evidence="3 4" key="1">
    <citation type="submission" date="2019-02" db="EMBL/GenBank/DDBJ databases">
        <title>Deep-cultivation of Planctomycetes and their phenomic and genomic characterization uncovers novel biology.</title>
        <authorList>
            <person name="Wiegand S."/>
            <person name="Jogler M."/>
            <person name="Boedeker C."/>
            <person name="Pinto D."/>
            <person name="Vollmers J."/>
            <person name="Rivas-Marin E."/>
            <person name="Kohn T."/>
            <person name="Peeters S.H."/>
            <person name="Heuer A."/>
            <person name="Rast P."/>
            <person name="Oberbeckmann S."/>
            <person name="Bunk B."/>
            <person name="Jeske O."/>
            <person name="Meyerdierks A."/>
            <person name="Storesund J.E."/>
            <person name="Kallscheuer N."/>
            <person name="Luecker S."/>
            <person name="Lage O.M."/>
            <person name="Pohl T."/>
            <person name="Merkel B.J."/>
            <person name="Hornburger P."/>
            <person name="Mueller R.-W."/>
            <person name="Bruemmer F."/>
            <person name="Labrenz M."/>
            <person name="Spormann A.M."/>
            <person name="Op Den Camp H."/>
            <person name="Overmann J."/>
            <person name="Amann R."/>
            <person name="Jetten M.S.M."/>
            <person name="Mascher T."/>
            <person name="Medema M.H."/>
            <person name="Devos D.P."/>
            <person name="Kaster A.-K."/>
            <person name="Ovreas L."/>
            <person name="Rohde M."/>
            <person name="Galperin M.Y."/>
            <person name="Jogler C."/>
        </authorList>
    </citation>
    <scope>NUCLEOTIDE SEQUENCE [LARGE SCALE GENOMIC DNA]</scope>
    <source>
        <strain evidence="3 4">CA13</strain>
    </source>
</reference>
<feature type="transmembrane region" description="Helical" evidence="2">
    <location>
        <begin position="141"/>
        <end position="165"/>
    </location>
</feature>
<feature type="compositionally biased region" description="Basic and acidic residues" evidence="1">
    <location>
        <begin position="1"/>
        <end position="11"/>
    </location>
</feature>
<feature type="region of interest" description="Disordered" evidence="1">
    <location>
        <begin position="1"/>
        <end position="25"/>
    </location>
</feature>
<keyword evidence="4" id="KW-1185">Reference proteome</keyword>
<dbReference type="RefSeq" id="WP_419194689.1">
    <property type="nucleotide sequence ID" value="NZ_SJPJ01000001.1"/>
</dbReference>
<accession>A0A5C5Z7L5</accession>
<evidence type="ECO:0000256" key="1">
    <source>
        <dbReference type="SAM" id="MobiDB-lite"/>
    </source>
</evidence>
<feature type="transmembrane region" description="Helical" evidence="2">
    <location>
        <begin position="44"/>
        <end position="65"/>
    </location>
</feature>
<comment type="caution">
    <text evidence="3">The sequence shown here is derived from an EMBL/GenBank/DDBJ whole genome shotgun (WGS) entry which is preliminary data.</text>
</comment>
<dbReference type="EMBL" id="SJPJ01000001">
    <property type="protein sequence ID" value="TWT83304.1"/>
    <property type="molecule type" value="Genomic_DNA"/>
</dbReference>
<organism evidence="3 4">
    <name type="scientific">Novipirellula herctigrandis</name>
    <dbReference type="NCBI Taxonomy" id="2527986"/>
    <lineage>
        <taxon>Bacteria</taxon>
        <taxon>Pseudomonadati</taxon>
        <taxon>Planctomycetota</taxon>
        <taxon>Planctomycetia</taxon>
        <taxon>Pirellulales</taxon>
        <taxon>Pirellulaceae</taxon>
        <taxon>Novipirellula</taxon>
    </lineage>
</organism>
<feature type="transmembrane region" description="Helical" evidence="2">
    <location>
        <begin position="103"/>
        <end position="121"/>
    </location>
</feature>
<gene>
    <name evidence="3" type="ORF">CA13_47690</name>
</gene>
<evidence type="ECO:0000256" key="2">
    <source>
        <dbReference type="SAM" id="Phobius"/>
    </source>
</evidence>